<sequence length="716" mass="79682">MTDIQQWRRMIQPARVRTPATEIEDSDAFTSPTTPRKLLKPKFSSYFTHHSTTASTSKFDLPYGGHLVGPDYPWSSTREQPPPTDIEDLIDTVMCKLFEDPTAGLTARWTPHLMRIFESFRNLKDGQQQLLSTVEHDREKLRKMELAWNRERQDYKAEVKRLELILSKGKRGLAEVTLARQDSLLRRGRPENMSRGETLETVFEFLEKTKRYEDRAWSSQRATMRRRSPSAKMRRLSRTLATKNSMMNIHPDLPFGTPPHAGLSVLQRQQHEAQPVDAGPTDAGHHRTERNNTGRADMQYKATPGIERGRLNAPASNVERSDLAAQTACETKTSVSDDTFSTFSCAGDLLPDEAADVTLMEPTGTDHDLAAIKRIATVLAKRRGVDTDDVMPKLIELFVAQPFDNERSCSLPNDLGVEVQHPVTATVDRAVRTAAVRKHPTMKAKASEFFSKLRPQLHVDVSSGDTRRFSFEAGDDTNAALSAPPMDGMPPRVRERLLRKSASMGSLEVAQTRETANERQLSPVAQSPTTSAPHLDWTGTPPDCDGSRRTSRIPTPVYHTSSLARPRRERNDSSSSLLTAIKHSEEFSRRSGSHSSSAYSSPSASRMDLTHGLQGTENGQGSRLRTAGSNRLLDHTKALRGNVVPAAAAKPAGLTTPNADQNNVALDDARYDVQSSNNSRWSTQSRTTTDMGELRKENSRPMGRTSEHVQDSSASR</sequence>
<keyword evidence="2" id="KW-1185">Reference proteome</keyword>
<gene>
    <name evidence="1" type="ORF">LTR37_004930</name>
</gene>
<comment type="caution">
    <text evidence="1">The sequence shown here is derived from an EMBL/GenBank/DDBJ whole genome shotgun (WGS) entry which is preliminary data.</text>
</comment>
<protein>
    <submittedName>
        <fullName evidence="1">Uncharacterized protein</fullName>
    </submittedName>
</protein>
<reference evidence="1" key="1">
    <citation type="submission" date="2023-07" db="EMBL/GenBank/DDBJ databases">
        <title>Black Yeasts Isolated from many extreme environments.</title>
        <authorList>
            <person name="Coleine C."/>
            <person name="Stajich J.E."/>
            <person name="Selbmann L."/>
        </authorList>
    </citation>
    <scope>NUCLEOTIDE SEQUENCE</scope>
    <source>
        <strain evidence="1">CCFEE 5714</strain>
    </source>
</reference>
<evidence type="ECO:0000313" key="2">
    <source>
        <dbReference type="Proteomes" id="UP001281147"/>
    </source>
</evidence>
<dbReference type="EMBL" id="JAUTXU010000030">
    <property type="protein sequence ID" value="KAK3718711.1"/>
    <property type="molecule type" value="Genomic_DNA"/>
</dbReference>
<accession>A0ACC3NL53</accession>
<organism evidence="1 2">
    <name type="scientific">Vermiconidia calcicola</name>
    <dbReference type="NCBI Taxonomy" id="1690605"/>
    <lineage>
        <taxon>Eukaryota</taxon>
        <taxon>Fungi</taxon>
        <taxon>Dikarya</taxon>
        <taxon>Ascomycota</taxon>
        <taxon>Pezizomycotina</taxon>
        <taxon>Dothideomycetes</taxon>
        <taxon>Dothideomycetidae</taxon>
        <taxon>Mycosphaerellales</taxon>
        <taxon>Extremaceae</taxon>
        <taxon>Vermiconidia</taxon>
    </lineage>
</organism>
<dbReference type="Proteomes" id="UP001281147">
    <property type="component" value="Unassembled WGS sequence"/>
</dbReference>
<name>A0ACC3NL53_9PEZI</name>
<evidence type="ECO:0000313" key="1">
    <source>
        <dbReference type="EMBL" id="KAK3718711.1"/>
    </source>
</evidence>
<proteinExistence type="predicted"/>